<feature type="domain" description="VWFC" evidence="1">
    <location>
        <begin position="44"/>
        <end position="103"/>
    </location>
</feature>
<dbReference type="Gene3D" id="6.20.200.20">
    <property type="match status" value="1"/>
</dbReference>
<reference evidence="2" key="1">
    <citation type="submission" date="2018-07" db="EMBL/GenBank/DDBJ databases">
        <authorList>
            <person name="Quirk P.G."/>
            <person name="Krulwich T.A."/>
        </authorList>
    </citation>
    <scope>NUCLEOTIDE SEQUENCE</scope>
</reference>
<dbReference type="PROSITE" id="PS50184">
    <property type="entry name" value="VWFC_2"/>
    <property type="match status" value="1"/>
</dbReference>
<accession>A0A336N460</accession>
<dbReference type="SUPFAM" id="SSF57603">
    <property type="entry name" value="FnI-like domain"/>
    <property type="match status" value="1"/>
</dbReference>
<dbReference type="InterPro" id="IPR001007">
    <property type="entry name" value="VWF_dom"/>
</dbReference>
<dbReference type="VEuPathDB" id="VectorBase:CSON010733"/>
<dbReference type="SMART" id="SM00214">
    <property type="entry name" value="VWC"/>
    <property type="match status" value="1"/>
</dbReference>
<organism evidence="2">
    <name type="scientific">Culicoides sonorensis</name>
    <name type="common">Biting midge</name>
    <dbReference type="NCBI Taxonomy" id="179676"/>
    <lineage>
        <taxon>Eukaryota</taxon>
        <taxon>Metazoa</taxon>
        <taxon>Ecdysozoa</taxon>
        <taxon>Arthropoda</taxon>
        <taxon>Hexapoda</taxon>
        <taxon>Insecta</taxon>
        <taxon>Pterygota</taxon>
        <taxon>Neoptera</taxon>
        <taxon>Endopterygota</taxon>
        <taxon>Diptera</taxon>
        <taxon>Nematocera</taxon>
        <taxon>Chironomoidea</taxon>
        <taxon>Ceratopogonidae</taxon>
        <taxon>Ceratopogoninae</taxon>
        <taxon>Culicoides</taxon>
        <taxon>Monoculicoides</taxon>
    </lineage>
</organism>
<gene>
    <name evidence="2" type="primary">CSON010733</name>
</gene>
<dbReference type="AlphaFoldDB" id="A0A336N460"/>
<evidence type="ECO:0000313" key="2">
    <source>
        <dbReference type="EMBL" id="SSX35687.1"/>
    </source>
</evidence>
<dbReference type="Pfam" id="PF00093">
    <property type="entry name" value="VWC"/>
    <property type="match status" value="1"/>
</dbReference>
<sequence>MQCNAMQYNAKQDKTIKFLRSREEKKFASSIETVSRNVCMRRIIECVYKGVTYSSGTEWSSPDDPCKHFKCLAGVITESDLQCYTPCSSPQLPKEGQCCPTCDVNT</sequence>
<proteinExistence type="predicted"/>
<dbReference type="EMBL" id="UFQT01004432">
    <property type="protein sequence ID" value="SSX35687.1"/>
    <property type="molecule type" value="Genomic_DNA"/>
</dbReference>
<name>A0A336N460_CULSO</name>
<protein>
    <submittedName>
        <fullName evidence="2">CSON010733 protein</fullName>
    </submittedName>
</protein>
<evidence type="ECO:0000259" key="1">
    <source>
        <dbReference type="PROSITE" id="PS50184"/>
    </source>
</evidence>